<feature type="compositionally biased region" description="Basic and acidic residues" evidence="1">
    <location>
        <begin position="1"/>
        <end position="31"/>
    </location>
</feature>
<gene>
    <name evidence="2" type="ORF">NDU88_000545</name>
</gene>
<accession>A0AAV7TFE2</accession>
<sequence length="79" mass="9015">MPEIEGGTRIRETEGRETANEDRSETRDRGTAADGSDGSEDPHRDAEEKRRKPPRPRRVVAYSGMIVPHIRMDEGWEKP</sequence>
<evidence type="ECO:0000256" key="1">
    <source>
        <dbReference type="SAM" id="MobiDB-lite"/>
    </source>
</evidence>
<feature type="region of interest" description="Disordered" evidence="1">
    <location>
        <begin position="1"/>
        <end position="79"/>
    </location>
</feature>
<evidence type="ECO:0000313" key="2">
    <source>
        <dbReference type="EMBL" id="KAJ1175257.1"/>
    </source>
</evidence>
<feature type="compositionally biased region" description="Basic and acidic residues" evidence="1">
    <location>
        <begin position="40"/>
        <end position="50"/>
    </location>
</feature>
<keyword evidence="3" id="KW-1185">Reference proteome</keyword>
<comment type="caution">
    <text evidence="2">The sequence shown here is derived from an EMBL/GenBank/DDBJ whole genome shotgun (WGS) entry which is preliminary data.</text>
</comment>
<name>A0AAV7TFE2_PLEWA</name>
<evidence type="ECO:0000313" key="3">
    <source>
        <dbReference type="Proteomes" id="UP001066276"/>
    </source>
</evidence>
<dbReference type="EMBL" id="JANPWB010000006">
    <property type="protein sequence ID" value="KAJ1175257.1"/>
    <property type="molecule type" value="Genomic_DNA"/>
</dbReference>
<feature type="compositionally biased region" description="Basic and acidic residues" evidence="1">
    <location>
        <begin position="70"/>
        <end position="79"/>
    </location>
</feature>
<proteinExistence type="predicted"/>
<dbReference type="Proteomes" id="UP001066276">
    <property type="component" value="Chromosome 3_2"/>
</dbReference>
<reference evidence="2" key="1">
    <citation type="journal article" date="2022" name="bioRxiv">
        <title>Sequencing and chromosome-scale assembly of the giantPleurodeles waltlgenome.</title>
        <authorList>
            <person name="Brown T."/>
            <person name="Elewa A."/>
            <person name="Iarovenko S."/>
            <person name="Subramanian E."/>
            <person name="Araus A.J."/>
            <person name="Petzold A."/>
            <person name="Susuki M."/>
            <person name="Suzuki K.-i.T."/>
            <person name="Hayashi T."/>
            <person name="Toyoda A."/>
            <person name="Oliveira C."/>
            <person name="Osipova E."/>
            <person name="Leigh N.D."/>
            <person name="Simon A."/>
            <person name="Yun M.H."/>
        </authorList>
    </citation>
    <scope>NUCLEOTIDE SEQUENCE</scope>
    <source>
        <strain evidence="2">20211129_DDA</strain>
        <tissue evidence="2">Liver</tissue>
    </source>
</reference>
<dbReference type="AlphaFoldDB" id="A0AAV7TFE2"/>
<organism evidence="2 3">
    <name type="scientific">Pleurodeles waltl</name>
    <name type="common">Iberian ribbed newt</name>
    <dbReference type="NCBI Taxonomy" id="8319"/>
    <lineage>
        <taxon>Eukaryota</taxon>
        <taxon>Metazoa</taxon>
        <taxon>Chordata</taxon>
        <taxon>Craniata</taxon>
        <taxon>Vertebrata</taxon>
        <taxon>Euteleostomi</taxon>
        <taxon>Amphibia</taxon>
        <taxon>Batrachia</taxon>
        <taxon>Caudata</taxon>
        <taxon>Salamandroidea</taxon>
        <taxon>Salamandridae</taxon>
        <taxon>Pleurodelinae</taxon>
        <taxon>Pleurodeles</taxon>
    </lineage>
</organism>
<protein>
    <submittedName>
        <fullName evidence="2">Uncharacterized protein</fullName>
    </submittedName>
</protein>